<dbReference type="SFLD" id="SFLDG01168">
    <property type="entry name" value="Ferric_reductase_subgroup_(FRE"/>
    <property type="match status" value="1"/>
</dbReference>
<dbReference type="SFLD" id="SFLDS00052">
    <property type="entry name" value="Ferric_Reductase_Domain"/>
    <property type="match status" value="1"/>
</dbReference>
<dbReference type="PANTHER" id="PTHR11972">
    <property type="entry name" value="NADPH OXIDASE"/>
    <property type="match status" value="1"/>
</dbReference>
<name>A0A9W6WYB2_9STRA</name>
<accession>A0A9W6WYB2</accession>
<evidence type="ECO:0000313" key="4">
    <source>
        <dbReference type="EMBL" id="GMF21597.1"/>
    </source>
</evidence>
<dbReference type="GO" id="GO:0005886">
    <property type="term" value="C:plasma membrane"/>
    <property type="evidence" value="ECO:0007669"/>
    <property type="project" value="TreeGrafter"/>
</dbReference>
<dbReference type="PROSITE" id="PS51384">
    <property type="entry name" value="FAD_FR"/>
    <property type="match status" value="1"/>
</dbReference>
<reference evidence="4" key="1">
    <citation type="submission" date="2023-04" db="EMBL/GenBank/DDBJ databases">
        <title>Phytophthora fragariaefolia NBRC 109709.</title>
        <authorList>
            <person name="Ichikawa N."/>
            <person name="Sato H."/>
            <person name="Tonouchi N."/>
        </authorList>
    </citation>
    <scope>NUCLEOTIDE SEQUENCE</scope>
    <source>
        <strain evidence="4">NBRC 109709</strain>
    </source>
</reference>
<evidence type="ECO:0000259" key="3">
    <source>
        <dbReference type="PROSITE" id="PS51384"/>
    </source>
</evidence>
<dbReference type="InterPro" id="IPR017927">
    <property type="entry name" value="FAD-bd_FR_type"/>
</dbReference>
<dbReference type="InterPro" id="IPR017938">
    <property type="entry name" value="Riboflavin_synthase-like_b-brl"/>
</dbReference>
<feature type="domain" description="FAD-binding FR-type" evidence="3">
    <location>
        <begin position="93"/>
        <end position="207"/>
    </location>
</feature>
<keyword evidence="1" id="KW-0560">Oxidoreductase</keyword>
<keyword evidence="2" id="KW-0812">Transmembrane</keyword>
<dbReference type="AlphaFoldDB" id="A0A9W6WYB2"/>
<sequence>MLVCMVLMFAFSLNFIRRKFFDLFLRIHWVLFLVVFIVGMAHGAALALVGIVPWIIDLLFRLVYRTQIYKQGTFFKTKDADNANLDSNRNVLNASNGIGVIAREQISVAALPGSITRVSFPRVRKETGEVFEFEAGQYAFLCIPSISRLEWHPFTISSSPHEDIVSFYIKSSGDWTAKVLLAASKSDGAKAPFNILVDGPYGLVSIDIDSPEAYSHFALFAGGIGVTPMRSILNWLHYERNTLGRSEIKRVNFVWAVPNLDAIHALFDNVPNGEEGVASVGYFPGGIIRNEPNNAFVTEFYLTDAEMEGENPVEQKVGHCLRYGSRPDMVAILRALGDQAKRDGKDRVAVLACGPMPMVQSALATSMTLSKDMKVQFDVHTEVFEF</sequence>
<evidence type="ECO:0000313" key="5">
    <source>
        <dbReference type="Proteomes" id="UP001165121"/>
    </source>
</evidence>
<dbReference type="InterPro" id="IPR013112">
    <property type="entry name" value="FAD-bd_8"/>
</dbReference>
<keyword evidence="2" id="KW-0472">Membrane</keyword>
<dbReference type="Gene3D" id="3.40.50.80">
    <property type="entry name" value="Nucleotide-binding domain of ferredoxin-NADP reductase (FNR) module"/>
    <property type="match status" value="1"/>
</dbReference>
<organism evidence="4 5">
    <name type="scientific">Phytophthora fragariaefolia</name>
    <dbReference type="NCBI Taxonomy" id="1490495"/>
    <lineage>
        <taxon>Eukaryota</taxon>
        <taxon>Sar</taxon>
        <taxon>Stramenopiles</taxon>
        <taxon>Oomycota</taxon>
        <taxon>Peronosporomycetes</taxon>
        <taxon>Peronosporales</taxon>
        <taxon>Peronosporaceae</taxon>
        <taxon>Phytophthora</taxon>
    </lineage>
</organism>
<keyword evidence="2" id="KW-1133">Transmembrane helix</keyword>
<proteinExistence type="predicted"/>
<evidence type="ECO:0000256" key="1">
    <source>
        <dbReference type="ARBA" id="ARBA00023002"/>
    </source>
</evidence>
<dbReference type="InterPro" id="IPR050369">
    <property type="entry name" value="RBOH/FRE"/>
</dbReference>
<dbReference type="EMBL" id="BSXT01000230">
    <property type="protein sequence ID" value="GMF21597.1"/>
    <property type="molecule type" value="Genomic_DNA"/>
</dbReference>
<dbReference type="InterPro" id="IPR039261">
    <property type="entry name" value="FNR_nucleotide-bd"/>
</dbReference>
<dbReference type="OrthoDB" id="167398at2759"/>
<feature type="transmembrane region" description="Helical" evidence="2">
    <location>
        <begin position="28"/>
        <end position="56"/>
    </location>
</feature>
<dbReference type="SUPFAM" id="SSF52343">
    <property type="entry name" value="Ferredoxin reductase-like, C-terminal NADP-linked domain"/>
    <property type="match status" value="1"/>
</dbReference>
<dbReference type="CDD" id="cd06186">
    <property type="entry name" value="NOX_Duox_like_FAD_NADP"/>
    <property type="match status" value="1"/>
</dbReference>
<dbReference type="GO" id="GO:0016491">
    <property type="term" value="F:oxidoreductase activity"/>
    <property type="evidence" value="ECO:0007669"/>
    <property type="project" value="UniProtKB-KW"/>
</dbReference>
<dbReference type="Gene3D" id="2.40.30.10">
    <property type="entry name" value="Translation factors"/>
    <property type="match status" value="1"/>
</dbReference>
<dbReference type="SUPFAM" id="SSF63380">
    <property type="entry name" value="Riboflavin synthase domain-like"/>
    <property type="match status" value="1"/>
</dbReference>
<comment type="caution">
    <text evidence="4">The sequence shown here is derived from an EMBL/GenBank/DDBJ whole genome shotgun (WGS) entry which is preliminary data.</text>
</comment>
<gene>
    <name evidence="4" type="ORF">Pfra01_000292100</name>
</gene>
<dbReference type="Pfam" id="PF08022">
    <property type="entry name" value="FAD_binding_8"/>
    <property type="match status" value="1"/>
</dbReference>
<dbReference type="Proteomes" id="UP001165121">
    <property type="component" value="Unassembled WGS sequence"/>
</dbReference>
<dbReference type="PANTHER" id="PTHR11972:SF55">
    <property type="entry name" value="FERRIC REDUCTASE"/>
    <property type="match status" value="1"/>
</dbReference>
<keyword evidence="5" id="KW-1185">Reference proteome</keyword>
<evidence type="ECO:0000256" key="2">
    <source>
        <dbReference type="SAM" id="Phobius"/>
    </source>
</evidence>
<protein>
    <submittedName>
        <fullName evidence="4">Unnamed protein product</fullName>
    </submittedName>
</protein>